<accession>A0A3M7T9U5</accession>
<keyword evidence="3" id="KW-1185">Reference proteome</keyword>
<organism evidence="2 3">
    <name type="scientific">Brachionus plicatilis</name>
    <name type="common">Marine rotifer</name>
    <name type="synonym">Brachionus muelleri</name>
    <dbReference type="NCBI Taxonomy" id="10195"/>
    <lineage>
        <taxon>Eukaryota</taxon>
        <taxon>Metazoa</taxon>
        <taxon>Spiralia</taxon>
        <taxon>Gnathifera</taxon>
        <taxon>Rotifera</taxon>
        <taxon>Eurotatoria</taxon>
        <taxon>Monogononta</taxon>
        <taxon>Pseudotrocha</taxon>
        <taxon>Ploima</taxon>
        <taxon>Brachionidae</taxon>
        <taxon>Brachionus</taxon>
    </lineage>
</organism>
<proteinExistence type="predicted"/>
<dbReference type="Proteomes" id="UP000276133">
    <property type="component" value="Unassembled WGS sequence"/>
</dbReference>
<evidence type="ECO:0000313" key="2">
    <source>
        <dbReference type="EMBL" id="RNA44769.1"/>
    </source>
</evidence>
<dbReference type="AlphaFoldDB" id="A0A3M7T9U5"/>
<reference evidence="2 3" key="1">
    <citation type="journal article" date="2018" name="Sci. Rep.">
        <title>Genomic signatures of local adaptation to the degree of environmental predictability in rotifers.</title>
        <authorList>
            <person name="Franch-Gras L."/>
            <person name="Hahn C."/>
            <person name="Garcia-Roger E.M."/>
            <person name="Carmona M.J."/>
            <person name="Serra M."/>
            <person name="Gomez A."/>
        </authorList>
    </citation>
    <scope>NUCLEOTIDE SEQUENCE [LARGE SCALE GENOMIC DNA]</scope>
    <source>
        <strain evidence="2">HYR1</strain>
    </source>
</reference>
<gene>
    <name evidence="2" type="ORF">BpHYR1_048033</name>
</gene>
<name>A0A3M7T9U5_BRAPC</name>
<feature type="region of interest" description="Disordered" evidence="1">
    <location>
        <begin position="34"/>
        <end position="68"/>
    </location>
</feature>
<protein>
    <submittedName>
        <fullName evidence="2">Uncharacterized protein</fullName>
    </submittedName>
</protein>
<comment type="caution">
    <text evidence="2">The sequence shown here is derived from an EMBL/GenBank/DDBJ whole genome shotgun (WGS) entry which is preliminary data.</text>
</comment>
<dbReference type="EMBL" id="REGN01000060">
    <property type="protein sequence ID" value="RNA44769.1"/>
    <property type="molecule type" value="Genomic_DNA"/>
</dbReference>
<feature type="compositionally biased region" description="Low complexity" evidence="1">
    <location>
        <begin position="35"/>
        <end position="46"/>
    </location>
</feature>
<evidence type="ECO:0000313" key="3">
    <source>
        <dbReference type="Proteomes" id="UP000276133"/>
    </source>
</evidence>
<sequence>MEVIQKLTIPDFSNERYLFLALLRSRPGVHGRLVAATTSSTAEESSQMSSRGVQQQQPGQPEPEPTQE</sequence>
<evidence type="ECO:0000256" key="1">
    <source>
        <dbReference type="SAM" id="MobiDB-lite"/>
    </source>
</evidence>